<feature type="compositionally biased region" description="Low complexity" evidence="1">
    <location>
        <begin position="730"/>
        <end position="743"/>
    </location>
</feature>
<organism evidence="2">
    <name type="scientific">uncultured Campylobacterales bacterium</name>
    <dbReference type="NCBI Taxonomy" id="352960"/>
    <lineage>
        <taxon>Bacteria</taxon>
        <taxon>Pseudomonadati</taxon>
        <taxon>Campylobacterota</taxon>
        <taxon>Epsilonproteobacteria</taxon>
        <taxon>Campylobacterales</taxon>
        <taxon>environmental samples</taxon>
    </lineage>
</organism>
<feature type="compositionally biased region" description="Basic and acidic residues" evidence="1">
    <location>
        <begin position="700"/>
        <end position="715"/>
    </location>
</feature>
<dbReference type="EMBL" id="CACVAW010000062">
    <property type="protein sequence ID" value="CAA6814872.1"/>
    <property type="molecule type" value="Genomic_DNA"/>
</dbReference>
<dbReference type="AlphaFoldDB" id="A0A6S6THG5"/>
<proteinExistence type="predicted"/>
<feature type="compositionally biased region" description="Gly residues" evidence="1">
    <location>
        <begin position="368"/>
        <end position="377"/>
    </location>
</feature>
<feature type="region of interest" description="Disordered" evidence="1">
    <location>
        <begin position="700"/>
        <end position="769"/>
    </location>
</feature>
<feature type="region of interest" description="Disordered" evidence="1">
    <location>
        <begin position="514"/>
        <end position="566"/>
    </location>
</feature>
<evidence type="ECO:0000256" key="1">
    <source>
        <dbReference type="SAM" id="MobiDB-lite"/>
    </source>
</evidence>
<feature type="region of interest" description="Disordered" evidence="1">
    <location>
        <begin position="307"/>
        <end position="383"/>
    </location>
</feature>
<sequence>MFDDKDIMSDFWGYNAKIDDSTHSLGKSASLAVKDSGGGKSGSSDSRFAFKDWNWTGAGILGNDGEGGVNDHGLIGHKSGTLAIGYLNTIGTSQSVSSMSNSGAFLGNSFSSHDDVTNFRLAMTDIEYTVDKDGSGLTIGDVKFENMSVNEIESAMMDYGMRDTIAKSGITTQELAVSLRDIDARSVYSSNDFRAIILGVVNDRLGIRSSSENEVIELESVKDNKKDLKDASTLVHLSMDYGEIDKEEAEEESINEVDALKEKKKIIPMIPVASAKNSSVKKVDSTYKYKSDDSLYNNYSKVSDKFNEKENVGSKPKVKSQTKSEVSSIDYSSKSESSKQKPLKTKSTSSDGSGNRFSHKDWNWTGAGIKGNDGEGGVNDHESIGHKNGEVMFGYLNTNKTAGSLTGSGVFAGSSLNSHEDVNTYRLNNTDIKYSVDKDGVGMSIGDVKFENIHVNEVEKAFLDEELALSIAKEGLTSQDIAFALREIDSGVINNADDLKAALYTIVDAHNPEVKQDDEKELELVEDDESQDPESIISEDETSKDELDNKTTQDIEASEKEDIEDNLEKRASNIEKKMEEQDQQTDEEKISVEDIKKDLNEKNNLSAFGKVGLDNGEEYKYKESDQSFYNTYNRMSAKFDGSQGKTSLDLSSSNKSFNEVEDFKLDYGGNENKSATSAEFISGAFAKLKEQLIPTKHNEIELKKTVSKIDARDSDESMSVEPIEEKIAVEESVSSPSVDNSPDSQDEVRPDEAEDYSDVEPSVYEDEEK</sequence>
<feature type="compositionally biased region" description="Polar residues" evidence="1">
    <location>
        <begin position="345"/>
        <end position="356"/>
    </location>
</feature>
<reference evidence="2" key="1">
    <citation type="submission" date="2020-01" db="EMBL/GenBank/DDBJ databases">
        <authorList>
            <person name="Meier V. D."/>
            <person name="Meier V D."/>
        </authorList>
    </citation>
    <scope>NUCLEOTIDE SEQUENCE</scope>
    <source>
        <strain evidence="2">HLG_WM_MAG_12</strain>
    </source>
</reference>
<evidence type="ECO:0000313" key="2">
    <source>
        <dbReference type="EMBL" id="CAA6814872.1"/>
    </source>
</evidence>
<name>A0A6S6THG5_9BACT</name>
<feature type="compositionally biased region" description="Acidic residues" evidence="1">
    <location>
        <begin position="519"/>
        <end position="543"/>
    </location>
</feature>
<gene>
    <name evidence="2" type="ORF">HELGO_WM25090</name>
</gene>
<protein>
    <submittedName>
        <fullName evidence="2">Uncharacterized protein</fullName>
    </submittedName>
</protein>
<feature type="compositionally biased region" description="Basic and acidic residues" evidence="1">
    <location>
        <begin position="544"/>
        <end position="566"/>
    </location>
</feature>
<accession>A0A6S6THG5</accession>
<feature type="compositionally biased region" description="Low complexity" evidence="1">
    <location>
        <begin position="323"/>
        <end position="335"/>
    </location>
</feature>
<feature type="compositionally biased region" description="Acidic residues" evidence="1">
    <location>
        <begin position="752"/>
        <end position="769"/>
    </location>
</feature>